<dbReference type="Proteomes" id="UP000762676">
    <property type="component" value="Unassembled WGS sequence"/>
</dbReference>
<evidence type="ECO:0000313" key="2">
    <source>
        <dbReference type="Proteomes" id="UP000762676"/>
    </source>
</evidence>
<gene>
    <name evidence="1" type="ORF">ElyMa_003831400</name>
</gene>
<dbReference type="EMBL" id="BMAT01007816">
    <property type="protein sequence ID" value="GFR72096.1"/>
    <property type="molecule type" value="Genomic_DNA"/>
</dbReference>
<comment type="caution">
    <text evidence="1">The sequence shown here is derived from an EMBL/GenBank/DDBJ whole genome shotgun (WGS) entry which is preliminary data.</text>
</comment>
<keyword evidence="1" id="KW-0695">RNA-directed DNA polymerase</keyword>
<sequence>MLPSDPNPKYLGVTIDRQLNYPVPQTSGRMHQQDCEKKLHPEKARNTTWGVSSVLRTPTLALCYSAAEYCALVWTRSPNAKLVDDKLRESMRK</sequence>
<dbReference type="GO" id="GO:0003964">
    <property type="term" value="F:RNA-directed DNA polymerase activity"/>
    <property type="evidence" value="ECO:0007669"/>
    <property type="project" value="UniProtKB-KW"/>
</dbReference>
<keyword evidence="1" id="KW-0548">Nucleotidyltransferase</keyword>
<reference evidence="1 2" key="1">
    <citation type="journal article" date="2021" name="Elife">
        <title>Chloroplast acquisition without the gene transfer in kleptoplastic sea slugs, Plakobranchus ocellatus.</title>
        <authorList>
            <person name="Maeda T."/>
            <person name="Takahashi S."/>
            <person name="Yoshida T."/>
            <person name="Shimamura S."/>
            <person name="Takaki Y."/>
            <person name="Nagai Y."/>
            <person name="Toyoda A."/>
            <person name="Suzuki Y."/>
            <person name="Arimoto A."/>
            <person name="Ishii H."/>
            <person name="Satoh N."/>
            <person name="Nishiyama T."/>
            <person name="Hasebe M."/>
            <person name="Maruyama T."/>
            <person name="Minagawa J."/>
            <person name="Obokata J."/>
            <person name="Shigenobu S."/>
        </authorList>
    </citation>
    <scope>NUCLEOTIDE SEQUENCE [LARGE SCALE GENOMIC DNA]</scope>
</reference>
<keyword evidence="2" id="KW-1185">Reference proteome</keyword>
<keyword evidence="1" id="KW-0808">Transferase</keyword>
<proteinExistence type="predicted"/>
<organism evidence="1 2">
    <name type="scientific">Elysia marginata</name>
    <dbReference type="NCBI Taxonomy" id="1093978"/>
    <lineage>
        <taxon>Eukaryota</taxon>
        <taxon>Metazoa</taxon>
        <taxon>Spiralia</taxon>
        <taxon>Lophotrochozoa</taxon>
        <taxon>Mollusca</taxon>
        <taxon>Gastropoda</taxon>
        <taxon>Heterobranchia</taxon>
        <taxon>Euthyneura</taxon>
        <taxon>Panpulmonata</taxon>
        <taxon>Sacoglossa</taxon>
        <taxon>Placobranchoidea</taxon>
        <taxon>Plakobranchidae</taxon>
        <taxon>Elysia</taxon>
    </lineage>
</organism>
<protein>
    <submittedName>
        <fullName evidence="1">RNA-directed DNA polymerase from mobile element jockey-like</fullName>
    </submittedName>
</protein>
<evidence type="ECO:0000313" key="1">
    <source>
        <dbReference type="EMBL" id="GFR72096.1"/>
    </source>
</evidence>
<name>A0AAV4FI95_9GAST</name>
<dbReference type="AlphaFoldDB" id="A0AAV4FI95"/>
<accession>A0AAV4FI95</accession>